<evidence type="ECO:0000256" key="5">
    <source>
        <dbReference type="ARBA" id="ARBA00022685"/>
    </source>
</evidence>
<evidence type="ECO:0000256" key="7">
    <source>
        <dbReference type="ARBA" id="ARBA00023157"/>
    </source>
</evidence>
<dbReference type="GO" id="GO:0051781">
    <property type="term" value="P:positive regulation of cell division"/>
    <property type="evidence" value="ECO:0007669"/>
    <property type="project" value="UniProtKB-KW"/>
</dbReference>
<reference evidence="15 16" key="1">
    <citation type="journal article" date="2019" name="Mol. Ecol. Resour.">
        <title>Chromosome-level genome assembly of Triplophysa tibetana, a fish adapted to the harsh high-altitude environment of the Tibetan Plateau.</title>
        <authorList>
            <person name="Yang X."/>
            <person name="Liu H."/>
            <person name="Ma Z."/>
            <person name="Zou Y."/>
            <person name="Zou M."/>
            <person name="Mao Y."/>
            <person name="Li X."/>
            <person name="Wang H."/>
            <person name="Chen T."/>
            <person name="Wang W."/>
            <person name="Yang R."/>
        </authorList>
    </citation>
    <scope>NUCLEOTIDE SEQUENCE [LARGE SCALE GENOMIC DNA]</scope>
    <source>
        <strain evidence="15">TTIB1903HZAU</strain>
        <tissue evidence="15">Muscle</tissue>
    </source>
</reference>
<keyword evidence="16" id="KW-1185">Reference proteome</keyword>
<feature type="domain" description="CUB" evidence="13">
    <location>
        <begin position="69"/>
        <end position="192"/>
    </location>
</feature>
<dbReference type="GO" id="GO:0005161">
    <property type="term" value="F:platelet-derived growth factor receptor binding"/>
    <property type="evidence" value="ECO:0007669"/>
    <property type="project" value="TreeGrafter"/>
</dbReference>
<dbReference type="CDD" id="cd00041">
    <property type="entry name" value="CUB"/>
    <property type="match status" value="1"/>
</dbReference>
<keyword evidence="8" id="KW-0325">Glycoprotein</keyword>
<dbReference type="PROSITE" id="PS50278">
    <property type="entry name" value="PDGF_2"/>
    <property type="match status" value="1"/>
</dbReference>
<evidence type="ECO:0000313" key="15">
    <source>
        <dbReference type="EMBL" id="KAA0702391.1"/>
    </source>
</evidence>
<evidence type="ECO:0000256" key="11">
    <source>
        <dbReference type="PROSITE-ProRule" id="PRU00059"/>
    </source>
</evidence>
<dbReference type="SMART" id="SM00042">
    <property type="entry name" value="CUB"/>
    <property type="match status" value="1"/>
</dbReference>
<name>A0A5A9N037_9TELE</name>
<evidence type="ECO:0000256" key="1">
    <source>
        <dbReference type="ARBA" id="ARBA00004613"/>
    </source>
</evidence>
<dbReference type="GO" id="GO:0016020">
    <property type="term" value="C:membrane"/>
    <property type="evidence" value="ECO:0007669"/>
    <property type="project" value="InterPro"/>
</dbReference>
<dbReference type="CDD" id="cd00135">
    <property type="entry name" value="PDGF"/>
    <property type="match status" value="1"/>
</dbReference>
<evidence type="ECO:0000256" key="12">
    <source>
        <dbReference type="SAM" id="Phobius"/>
    </source>
</evidence>
<dbReference type="GO" id="GO:0008083">
    <property type="term" value="F:growth factor activity"/>
    <property type="evidence" value="ECO:0007669"/>
    <property type="project" value="UniProtKB-KW"/>
</dbReference>
<dbReference type="Proteomes" id="UP000324632">
    <property type="component" value="Chromosome 25"/>
</dbReference>
<dbReference type="SUPFAM" id="SSF49854">
    <property type="entry name" value="Spermadhesin, CUB domain"/>
    <property type="match status" value="1"/>
</dbReference>
<evidence type="ECO:0000256" key="9">
    <source>
        <dbReference type="ARBA" id="ARBA00023246"/>
    </source>
</evidence>
<comment type="subcellular location">
    <subcellularLocation>
        <location evidence="1">Secreted</location>
    </subcellularLocation>
</comment>
<dbReference type="GO" id="GO:0005615">
    <property type="term" value="C:extracellular space"/>
    <property type="evidence" value="ECO:0007669"/>
    <property type="project" value="TreeGrafter"/>
</dbReference>
<dbReference type="EMBL" id="SOYY01000025">
    <property type="protein sequence ID" value="KAA0702391.1"/>
    <property type="molecule type" value="Genomic_DNA"/>
</dbReference>
<accession>A0A5A9N037</accession>
<keyword evidence="7" id="KW-1015">Disulfide bond</keyword>
<protein>
    <recommendedName>
        <fullName evidence="3">Platelet-derived growth factor D</fullName>
    </recommendedName>
</protein>
<dbReference type="GO" id="GO:0008284">
    <property type="term" value="P:positive regulation of cell population proliferation"/>
    <property type="evidence" value="ECO:0007669"/>
    <property type="project" value="TreeGrafter"/>
</dbReference>
<evidence type="ECO:0000256" key="8">
    <source>
        <dbReference type="ARBA" id="ARBA00023180"/>
    </source>
</evidence>
<dbReference type="Pfam" id="PF00341">
    <property type="entry name" value="PDGF"/>
    <property type="match status" value="1"/>
</dbReference>
<comment type="similarity">
    <text evidence="2">Belongs to the PDGF/VEGF growth factor family.</text>
</comment>
<dbReference type="PANTHER" id="PTHR11633">
    <property type="entry name" value="PLATELET-DERIVED GROWTH FACTOR"/>
    <property type="match status" value="1"/>
</dbReference>
<proteinExistence type="inferred from homology"/>
<evidence type="ECO:0000259" key="13">
    <source>
        <dbReference type="PROSITE" id="PS01180"/>
    </source>
</evidence>
<gene>
    <name evidence="15" type="ORF">E1301_Tti017009</name>
</gene>
<evidence type="ECO:0000313" key="16">
    <source>
        <dbReference type="Proteomes" id="UP000324632"/>
    </source>
</evidence>
<keyword evidence="5" id="KW-0165">Cleavage on pair of basic residues</keyword>
<dbReference type="GO" id="GO:0070374">
    <property type="term" value="P:positive regulation of ERK1 and ERK2 cascade"/>
    <property type="evidence" value="ECO:0007669"/>
    <property type="project" value="TreeGrafter"/>
</dbReference>
<evidence type="ECO:0000256" key="6">
    <source>
        <dbReference type="ARBA" id="ARBA00023030"/>
    </source>
</evidence>
<evidence type="ECO:0000256" key="10">
    <source>
        <dbReference type="ARBA" id="ARBA00026039"/>
    </source>
</evidence>
<dbReference type="AlphaFoldDB" id="A0A5A9N037"/>
<dbReference type="InterPro" id="IPR035914">
    <property type="entry name" value="Sperma_CUB_dom_sf"/>
</dbReference>
<evidence type="ECO:0000256" key="3">
    <source>
        <dbReference type="ARBA" id="ARBA00018876"/>
    </source>
</evidence>
<dbReference type="GO" id="GO:0030335">
    <property type="term" value="P:positive regulation of cell migration"/>
    <property type="evidence" value="ECO:0007669"/>
    <property type="project" value="TreeGrafter"/>
</dbReference>
<keyword evidence="4" id="KW-0964">Secreted</keyword>
<dbReference type="PANTHER" id="PTHR11633:SF4">
    <property type="entry name" value="PLATELET-DERIVED GROWTH FACTOR D"/>
    <property type="match status" value="1"/>
</dbReference>
<organism evidence="15 16">
    <name type="scientific">Triplophysa tibetana</name>
    <dbReference type="NCBI Taxonomy" id="1572043"/>
    <lineage>
        <taxon>Eukaryota</taxon>
        <taxon>Metazoa</taxon>
        <taxon>Chordata</taxon>
        <taxon>Craniata</taxon>
        <taxon>Vertebrata</taxon>
        <taxon>Euteleostomi</taxon>
        <taxon>Actinopterygii</taxon>
        <taxon>Neopterygii</taxon>
        <taxon>Teleostei</taxon>
        <taxon>Ostariophysi</taxon>
        <taxon>Cypriniformes</taxon>
        <taxon>Nemacheilidae</taxon>
        <taxon>Triplophysa</taxon>
    </lineage>
</organism>
<evidence type="ECO:0000256" key="4">
    <source>
        <dbReference type="ARBA" id="ARBA00022525"/>
    </source>
</evidence>
<keyword evidence="6" id="KW-0339">Growth factor</keyword>
<comment type="caution">
    <text evidence="11">Lacks conserved residue(s) required for the propagation of feature annotation.</text>
</comment>
<feature type="domain" description="Platelet-derived growth factor (PDGF) family profile" evidence="14">
    <location>
        <begin position="297"/>
        <end position="406"/>
    </location>
</feature>
<dbReference type="Pfam" id="PF00431">
    <property type="entry name" value="CUB"/>
    <property type="match status" value="1"/>
</dbReference>
<feature type="transmembrane region" description="Helical" evidence="12">
    <location>
        <begin position="33"/>
        <end position="52"/>
    </location>
</feature>
<dbReference type="Gene3D" id="2.60.120.290">
    <property type="entry name" value="Spermadhesin, CUB domain"/>
    <property type="match status" value="1"/>
</dbReference>
<evidence type="ECO:0000256" key="2">
    <source>
        <dbReference type="ARBA" id="ARBA00006686"/>
    </source>
</evidence>
<comment type="caution">
    <text evidence="15">The sequence shown here is derived from an EMBL/GenBank/DDBJ whole genome shotgun (WGS) entry which is preliminary data.</text>
</comment>
<evidence type="ECO:0000259" key="14">
    <source>
        <dbReference type="PROSITE" id="PS50278"/>
    </source>
</evidence>
<keyword evidence="9" id="KW-0497">Mitogen</keyword>
<dbReference type="InterPro" id="IPR000859">
    <property type="entry name" value="CUB_dom"/>
</dbReference>
<dbReference type="GO" id="GO:0051897">
    <property type="term" value="P:positive regulation of phosphatidylinositol 3-kinase/protein kinase B signal transduction"/>
    <property type="evidence" value="ECO:0007669"/>
    <property type="project" value="TreeGrafter"/>
</dbReference>
<keyword evidence="12" id="KW-0472">Membrane</keyword>
<comment type="subunit">
    <text evidence="10">Homodimer; disulfide-linked. Interacts with PDGFRB homodimers, and with heterodimers formed by PDGFRA and PDGFRB.</text>
</comment>
<dbReference type="GO" id="GO:0048008">
    <property type="term" value="P:platelet-derived growth factor receptor signaling pathway"/>
    <property type="evidence" value="ECO:0007669"/>
    <property type="project" value="TreeGrafter"/>
</dbReference>
<dbReference type="InterPro" id="IPR029034">
    <property type="entry name" value="Cystine-knot_cytokine"/>
</dbReference>
<keyword evidence="12" id="KW-0812">Transmembrane</keyword>
<dbReference type="PROSITE" id="PS01180">
    <property type="entry name" value="CUB"/>
    <property type="match status" value="1"/>
</dbReference>
<dbReference type="Gene3D" id="2.10.90.10">
    <property type="entry name" value="Cystine-knot cytokines"/>
    <property type="match status" value="1"/>
</dbReference>
<sequence length="409" mass="47017">MKLFSRFRGLCCGGNMWCIWNAVRRTVRVRVQIMLLLVCCMIAVVTAEHYGVQAQVMSSKAFRASNTRSNDLYRKEEVIILKGGGNVQSPRFPNAYPRNLLLSWKLFSPPHTRILLEFDAQFGLEEPESGVCRYDYVEVEDISQTSTIIWGRWCGQRGPSRITSKTNLIKITFKSDDYFVAKPGFKICYSLLKLHITERETETASAVRTGRETDSSPLASVTNWEAVTVMSELTETSGDTPVTAAVLDNDIASVSTVEELLRHLNPFTWQEDLEQLYTHTHHYRPRAFHTDRKHKLDLDRLYDDVKQYSCTPRNFSVNLREELKMTNAVFFPRCLLVQRCGGNCACGTDGWNSCTCSAGKTVKKLHEVLKFSPGPNYYRKRTRARWTLEEIYLQHHERCDCLCQTRPPR</sequence>
<keyword evidence="12" id="KW-1133">Transmembrane helix</keyword>
<dbReference type="SUPFAM" id="SSF57501">
    <property type="entry name" value="Cystine-knot cytokines"/>
    <property type="match status" value="1"/>
</dbReference>
<dbReference type="InterPro" id="IPR000072">
    <property type="entry name" value="PDGF/VEGF_dom"/>
</dbReference>